<evidence type="ECO:0000313" key="1">
    <source>
        <dbReference type="EMBL" id="AWF95607.1"/>
    </source>
</evidence>
<name>A0A2S1KRG0_9LACO</name>
<sequence length="89" mass="9804">MGLNYSFAKTANTAVVIERQGSGRTNLTNVMKVSIDKIERLHKAHPDWSASRLSNAASATQNLVMHVADMHGWQLKSSKTNHVPNFSKA</sequence>
<reference evidence="1 2" key="1">
    <citation type="submission" date="2017-04" db="EMBL/GenBank/DDBJ databases">
        <title>Weissella cibaria strain m2 complete genome.</title>
        <authorList>
            <person name="Pan Q."/>
            <person name="Tan M."/>
            <person name="Yao F."/>
            <person name="Su S."/>
        </authorList>
    </citation>
    <scope>NUCLEOTIDE SEQUENCE [LARGE SCALE GENOMIC DNA]</scope>
    <source>
        <strain evidence="1 2">M2</strain>
    </source>
</reference>
<accession>A0A2S1KRG0</accession>
<evidence type="ECO:0000313" key="2">
    <source>
        <dbReference type="Proteomes" id="UP000244870"/>
    </source>
</evidence>
<protein>
    <submittedName>
        <fullName evidence="1">Uncharacterized protein</fullName>
    </submittedName>
</protein>
<proteinExistence type="predicted"/>
<organism evidence="1 2">
    <name type="scientific">Weissella cibaria</name>
    <dbReference type="NCBI Taxonomy" id="137591"/>
    <lineage>
        <taxon>Bacteria</taxon>
        <taxon>Bacillati</taxon>
        <taxon>Bacillota</taxon>
        <taxon>Bacilli</taxon>
        <taxon>Lactobacillales</taxon>
        <taxon>Lactobacillaceae</taxon>
        <taxon>Weissella</taxon>
    </lineage>
</organism>
<dbReference type="AlphaFoldDB" id="A0A2S1KRG0"/>
<dbReference type="RefSeq" id="WP_108730445.1">
    <property type="nucleotide sequence ID" value="NZ_CP020928.1"/>
</dbReference>
<dbReference type="EMBL" id="CP020928">
    <property type="protein sequence ID" value="AWF95607.1"/>
    <property type="molecule type" value="Genomic_DNA"/>
</dbReference>
<gene>
    <name evidence="1" type="ORF">B6254_1202</name>
</gene>
<dbReference type="Proteomes" id="UP000244870">
    <property type="component" value="Chromosome"/>
</dbReference>